<evidence type="ECO:0000313" key="3">
    <source>
        <dbReference type="Proteomes" id="UP000745764"/>
    </source>
</evidence>
<reference evidence="2" key="1">
    <citation type="submission" date="2020-06" db="EMBL/GenBank/DDBJ databases">
        <authorList>
            <person name="Onetto C."/>
        </authorList>
    </citation>
    <scope>NUCLEOTIDE SEQUENCE</scope>
</reference>
<dbReference type="PANTHER" id="PTHR42106:SF1">
    <property type="match status" value="1"/>
</dbReference>
<dbReference type="PANTHER" id="PTHR42106">
    <property type="entry name" value="CHROMOSOME 10, WHOLE GENOME SHOTGUN SEQUENCE"/>
    <property type="match status" value="1"/>
</dbReference>
<feature type="compositionally biased region" description="Polar residues" evidence="1">
    <location>
        <begin position="93"/>
        <end position="107"/>
    </location>
</feature>
<dbReference type="AlphaFoldDB" id="A0A9N8KQA3"/>
<organism evidence="2 3">
    <name type="scientific">Aureobasidium uvarum</name>
    <dbReference type="NCBI Taxonomy" id="2773716"/>
    <lineage>
        <taxon>Eukaryota</taxon>
        <taxon>Fungi</taxon>
        <taxon>Dikarya</taxon>
        <taxon>Ascomycota</taxon>
        <taxon>Pezizomycotina</taxon>
        <taxon>Dothideomycetes</taxon>
        <taxon>Dothideomycetidae</taxon>
        <taxon>Dothideales</taxon>
        <taxon>Saccotheciaceae</taxon>
        <taxon>Aureobasidium</taxon>
    </lineage>
</organism>
<evidence type="ECO:0000256" key="1">
    <source>
        <dbReference type="SAM" id="MobiDB-lite"/>
    </source>
</evidence>
<dbReference type="Proteomes" id="UP000745764">
    <property type="component" value="Unassembled WGS sequence"/>
</dbReference>
<feature type="compositionally biased region" description="Low complexity" evidence="1">
    <location>
        <begin position="68"/>
        <end position="83"/>
    </location>
</feature>
<keyword evidence="3" id="KW-1185">Reference proteome</keyword>
<evidence type="ECO:0000313" key="2">
    <source>
        <dbReference type="EMBL" id="CAD0115164.1"/>
    </source>
</evidence>
<protein>
    <submittedName>
        <fullName evidence="2">Uncharacterized protein</fullName>
    </submittedName>
</protein>
<dbReference type="OrthoDB" id="340550at2759"/>
<feature type="compositionally biased region" description="Low complexity" evidence="1">
    <location>
        <begin position="401"/>
        <end position="426"/>
    </location>
</feature>
<name>A0A9N8KQA3_9PEZI</name>
<proteinExistence type="predicted"/>
<feature type="region of interest" description="Disordered" evidence="1">
    <location>
        <begin position="68"/>
        <end position="111"/>
    </location>
</feature>
<feature type="compositionally biased region" description="Low complexity" evidence="1">
    <location>
        <begin position="256"/>
        <end position="270"/>
    </location>
</feature>
<feature type="region of interest" description="Disordered" evidence="1">
    <location>
        <begin position="1"/>
        <end position="55"/>
    </location>
</feature>
<feature type="region of interest" description="Disordered" evidence="1">
    <location>
        <begin position="446"/>
        <end position="526"/>
    </location>
</feature>
<sequence>MDTYMGTPSKRRSISDATATAARLQPSPLLTSRLASATKDDSLLDTSPQTPRRPDFLARGLSLQMAPKTTATTATTSMAAPSTIQRVPLSPQLDPQTSYASPQTSLPRHSRGLDFSRACTNLHHSTLADNPSPSSSPIMTQAAVRKPSVNSMMLDSPNLWPQGPTDRSAVSSSVGSISMLADEDSDDSTSDDDVMDDMDDQILTTPQVRKTTNPQATTPFGNHNTVMWSNNFSPAHASLMKNFQRSRLKKGRSRKSSSSASNNSAMPSPRTASPPPLRSIEGSAHFGWPRLRETRPEHPSLSSGNDSGDEAAASSSVPGVVRRAVTRRGNLLVSDCDCPHTPSPNKLIPTQPKTKNFARIRAALLEESAPVDSEVRREAETMRQVHNHDPVPDLEGPSPGPSSSQPNINPNDPNDPQPDTTNNNPISFNLHAHRNSGGVDYWHKLENELHTPPPPAFPTRGSSSLSGDIAMDSPADSTALRSASVISMNEPSAASETDTQNSTYTSQDALRRPFGKRRRDDDFDMQSFKRRAVSPSMSVHGGSPIVASPVASAAARNQALPKDGAPLEKSTSGGNSSSTAPRRIGLQGMVDTNEGIMRMSIE</sequence>
<gene>
    <name evidence="2" type="ORF">AWRI4620_LOCUS9419</name>
</gene>
<comment type="caution">
    <text evidence="2">The sequence shown here is derived from an EMBL/GenBank/DDBJ whole genome shotgun (WGS) entry which is preliminary data.</text>
</comment>
<accession>A0A9N8KQA3</accession>
<dbReference type="EMBL" id="CAINUL010000019">
    <property type="protein sequence ID" value="CAD0115164.1"/>
    <property type="molecule type" value="Genomic_DNA"/>
</dbReference>
<feature type="region of interest" description="Disordered" evidence="1">
    <location>
        <begin position="369"/>
        <end position="432"/>
    </location>
</feature>
<feature type="region of interest" description="Disordered" evidence="1">
    <location>
        <begin position="246"/>
        <end position="321"/>
    </location>
</feature>
<feature type="compositionally biased region" description="Basic and acidic residues" evidence="1">
    <location>
        <begin position="373"/>
        <end position="391"/>
    </location>
</feature>
<feature type="compositionally biased region" description="Polar residues" evidence="1">
    <location>
        <begin position="569"/>
        <end position="580"/>
    </location>
</feature>
<feature type="region of interest" description="Disordered" evidence="1">
    <location>
        <begin position="203"/>
        <end position="223"/>
    </location>
</feature>
<feature type="compositionally biased region" description="Basic residues" evidence="1">
    <location>
        <begin position="246"/>
        <end position="255"/>
    </location>
</feature>
<feature type="compositionally biased region" description="Polar residues" evidence="1">
    <location>
        <begin position="475"/>
        <end position="508"/>
    </location>
</feature>
<feature type="region of interest" description="Disordered" evidence="1">
    <location>
        <begin position="550"/>
        <end position="585"/>
    </location>
</feature>